<dbReference type="Proteomes" id="UP000005396">
    <property type="component" value="Unassembled WGS sequence"/>
</dbReference>
<proteinExistence type="predicted"/>
<accession>A8RZI6</accession>
<dbReference type="AlphaFoldDB" id="A8RZI6"/>
<dbReference type="EMBL" id="ABCC02000040">
    <property type="protein sequence ID" value="EDP14258.1"/>
    <property type="molecule type" value="Genomic_DNA"/>
</dbReference>
<comment type="caution">
    <text evidence="1">The sequence shown here is derived from an EMBL/GenBank/DDBJ whole genome shotgun (WGS) entry which is preliminary data.</text>
</comment>
<reference evidence="1 2" key="2">
    <citation type="submission" date="2007-09" db="EMBL/GenBank/DDBJ databases">
        <title>Draft genome sequence of Clostridium bolteae (ATCC BAA-613).</title>
        <authorList>
            <person name="Sudarsanam P."/>
            <person name="Ley R."/>
            <person name="Guruge J."/>
            <person name="Turnbaugh P.J."/>
            <person name="Mahowald M."/>
            <person name="Liep D."/>
            <person name="Gordon J."/>
        </authorList>
    </citation>
    <scope>NUCLEOTIDE SEQUENCE [LARGE SCALE GENOMIC DNA]</scope>
    <source>
        <strain evidence="2">ATCC BAA-613 / DSM 15670 / CCUG 46953 / JCM 12243 / WAL 16351</strain>
    </source>
</reference>
<dbReference type="HOGENOM" id="CLU_3326505_0_0_9"/>
<sequence>MSIVKFNFIQKMMDEIANQPFHPSLFISNVTISNSQIT</sequence>
<evidence type="ECO:0000313" key="1">
    <source>
        <dbReference type="EMBL" id="EDP14258.1"/>
    </source>
</evidence>
<name>A8RZI6_ENTBW</name>
<reference evidence="1 2" key="1">
    <citation type="submission" date="2007-08" db="EMBL/GenBank/DDBJ databases">
        <authorList>
            <person name="Fulton L."/>
            <person name="Clifton S."/>
            <person name="Fulton B."/>
            <person name="Xu J."/>
            <person name="Minx P."/>
            <person name="Pepin K.H."/>
            <person name="Johnson M."/>
            <person name="Thiruvilangam P."/>
            <person name="Bhonagiri V."/>
            <person name="Nash W.E."/>
            <person name="Mardis E.R."/>
            <person name="Wilson R.K."/>
        </authorList>
    </citation>
    <scope>NUCLEOTIDE SEQUENCE [LARGE SCALE GENOMIC DNA]</scope>
    <source>
        <strain evidence="2">ATCC BAA-613 / DSM 15670 / CCUG 46953 / JCM 12243 / WAL 16351</strain>
    </source>
</reference>
<organism evidence="1 2">
    <name type="scientific">Enterocloster bolteae (strain ATCC BAA-613 / DSM 15670 / CCUG 46953 / JCM 12243 / WAL 16351)</name>
    <name type="common">Clostridium bolteae</name>
    <dbReference type="NCBI Taxonomy" id="411902"/>
    <lineage>
        <taxon>Bacteria</taxon>
        <taxon>Bacillati</taxon>
        <taxon>Bacillota</taxon>
        <taxon>Clostridia</taxon>
        <taxon>Lachnospirales</taxon>
        <taxon>Lachnospiraceae</taxon>
        <taxon>Enterocloster</taxon>
    </lineage>
</organism>
<evidence type="ECO:0000313" key="2">
    <source>
        <dbReference type="Proteomes" id="UP000005396"/>
    </source>
</evidence>
<dbReference type="PaxDb" id="411902-CLOBOL_05426"/>
<gene>
    <name evidence="1" type="ORF">CLOBOL_05426</name>
</gene>
<protein>
    <submittedName>
        <fullName evidence="1">Uncharacterized protein</fullName>
    </submittedName>
</protein>